<dbReference type="InterPro" id="IPR013328">
    <property type="entry name" value="6PGD_dom2"/>
</dbReference>
<sequence length="331" mass="35932">MIGVVGSGSWGTALAQVLADNHNDVIIWGRQASEIDDINLKHQNSKYFGDTLINENLKATLNFEDLKECSTILLAVPTGAVESVSLKLNEILVKPTIIINVAKGFHPTTHELLSEVIKRSVDPDKFAGVVSLIGPSHAEEVILRKLTTINAVSDSETLAVLIQNMFSNDYFRVYTNTDIIGSQIGVAIKNIISLASGIAAGLDLGDNARAALITRGLAEMTRYGVYFGGQKETFLGLCGVGDLIVTCTSPHSRNFQAGFEIGKANSAVNYLENLEKTVEGIFATKVVHDVASEEGILMPITEQVYKVVYEGKEPRKAIDDLMKRDLKPENL</sequence>
<dbReference type="GO" id="GO:0046168">
    <property type="term" value="P:glycerol-3-phosphate catabolic process"/>
    <property type="evidence" value="ECO:0007669"/>
    <property type="project" value="InterPro"/>
</dbReference>
<dbReference type="Pfam" id="PF07479">
    <property type="entry name" value="NAD_Gly3P_dh_C"/>
    <property type="match status" value="1"/>
</dbReference>
<evidence type="ECO:0000256" key="13">
    <source>
        <dbReference type="HAMAP-Rule" id="MF_00394"/>
    </source>
</evidence>
<evidence type="ECO:0000256" key="17">
    <source>
        <dbReference type="RuleBase" id="RU000437"/>
    </source>
</evidence>
<dbReference type="InterPro" id="IPR006109">
    <property type="entry name" value="G3P_DH_NAD-dep_C"/>
</dbReference>
<evidence type="ECO:0000259" key="19">
    <source>
        <dbReference type="Pfam" id="PF07479"/>
    </source>
</evidence>
<keyword evidence="2 13" id="KW-0444">Lipid biosynthesis</keyword>
<reference evidence="20 21" key="1">
    <citation type="submission" date="2020-08" db="EMBL/GenBank/DDBJ databases">
        <title>Genome sequence of Erysipelothrix inopinata DSM 15511T.</title>
        <authorList>
            <person name="Hyun D.-W."/>
            <person name="Bae J.-W."/>
        </authorList>
    </citation>
    <scope>NUCLEOTIDE SEQUENCE [LARGE SCALE GENOMIC DNA]</scope>
    <source>
        <strain evidence="20 21">DSM 15511</strain>
    </source>
</reference>
<dbReference type="PRINTS" id="PR00077">
    <property type="entry name" value="GPDHDRGNASE"/>
</dbReference>
<comment type="pathway">
    <text evidence="13">Membrane lipid metabolism; glycerophospholipid metabolism.</text>
</comment>
<dbReference type="SUPFAM" id="SSF48179">
    <property type="entry name" value="6-phosphogluconate dehydrogenase C-terminal domain-like"/>
    <property type="match status" value="1"/>
</dbReference>
<feature type="binding site" evidence="13">
    <location>
        <position position="103"/>
    </location>
    <ligand>
        <name>sn-glycerol 3-phosphate</name>
        <dbReference type="ChEBI" id="CHEBI:57597"/>
    </ligand>
</feature>
<dbReference type="Pfam" id="PF01210">
    <property type="entry name" value="NAD_Gly3P_dh_N"/>
    <property type="match status" value="1"/>
</dbReference>
<feature type="binding site" evidence="16">
    <location>
        <position position="276"/>
    </location>
    <ligand>
        <name>NAD(+)</name>
        <dbReference type="ChEBI" id="CHEBI:57540"/>
    </ligand>
</feature>
<feature type="binding site" evidence="13">
    <location>
        <position position="254"/>
    </location>
    <ligand>
        <name>sn-glycerol 3-phosphate</name>
        <dbReference type="ChEBI" id="CHEBI:57597"/>
    </ligand>
</feature>
<evidence type="ECO:0000256" key="7">
    <source>
        <dbReference type="ARBA" id="ARBA00023209"/>
    </source>
</evidence>
<dbReference type="KEGG" id="eio:H9L01_08580"/>
<comment type="similarity">
    <text evidence="1 13 17">Belongs to the NAD-dependent glycerol-3-phosphate dehydrogenase family.</text>
</comment>
<evidence type="ECO:0000256" key="9">
    <source>
        <dbReference type="ARBA" id="ARBA00052716"/>
    </source>
</evidence>
<dbReference type="NCBIfam" id="NF000940">
    <property type="entry name" value="PRK00094.1-2"/>
    <property type="match status" value="1"/>
</dbReference>
<feature type="binding site" evidence="13">
    <location>
        <position position="134"/>
    </location>
    <ligand>
        <name>sn-glycerol 3-phosphate</name>
        <dbReference type="ChEBI" id="CHEBI:57597"/>
    </ligand>
</feature>
<protein>
    <recommendedName>
        <fullName evidence="11 13">Glycerol-3-phosphate dehydrogenase [NAD(P)+]</fullName>
        <ecNumber evidence="10 13">1.1.1.94</ecNumber>
    </recommendedName>
    <alternativeName>
        <fullName evidence="13">NAD(P)(+)-dependent glycerol-3-phosphate dehydrogenase</fullName>
    </alternativeName>
    <alternativeName>
        <fullName evidence="12 13">NAD(P)H-dependent dihydroxyacetone-phosphate reductase</fullName>
    </alternativeName>
</protein>
<dbReference type="PIRSF" id="PIRSF000114">
    <property type="entry name" value="Glycerol-3-P_dh"/>
    <property type="match status" value="1"/>
</dbReference>
<feature type="binding site" evidence="13">
    <location>
        <position position="10"/>
    </location>
    <ligand>
        <name>NADPH</name>
        <dbReference type="ChEBI" id="CHEBI:57783"/>
    </ligand>
</feature>
<accession>A0A7G9RXU4</accession>
<evidence type="ECO:0000256" key="11">
    <source>
        <dbReference type="ARBA" id="ARBA00069372"/>
    </source>
</evidence>
<comment type="subcellular location">
    <subcellularLocation>
        <location evidence="13">Cytoplasm</location>
    </subcellularLocation>
</comment>
<keyword evidence="8 13" id="KW-1208">Phospholipid metabolism</keyword>
<evidence type="ECO:0000256" key="5">
    <source>
        <dbReference type="ARBA" id="ARBA00023027"/>
    </source>
</evidence>
<evidence type="ECO:0000256" key="1">
    <source>
        <dbReference type="ARBA" id="ARBA00011009"/>
    </source>
</evidence>
<keyword evidence="21" id="KW-1185">Reference proteome</keyword>
<feature type="active site" description="Proton acceptor" evidence="13 14">
    <location>
        <position position="189"/>
    </location>
</feature>
<comment type="catalytic activity">
    <reaction evidence="13">
        <text>sn-glycerol 3-phosphate + NAD(+) = dihydroxyacetone phosphate + NADH + H(+)</text>
        <dbReference type="Rhea" id="RHEA:11092"/>
        <dbReference type="ChEBI" id="CHEBI:15378"/>
        <dbReference type="ChEBI" id="CHEBI:57540"/>
        <dbReference type="ChEBI" id="CHEBI:57597"/>
        <dbReference type="ChEBI" id="CHEBI:57642"/>
        <dbReference type="ChEBI" id="CHEBI:57945"/>
        <dbReference type="EC" id="1.1.1.94"/>
    </reaction>
</comment>
<dbReference type="GO" id="GO:0005975">
    <property type="term" value="P:carbohydrate metabolic process"/>
    <property type="evidence" value="ECO:0007669"/>
    <property type="project" value="InterPro"/>
</dbReference>
<dbReference type="HAMAP" id="MF_00394">
    <property type="entry name" value="NAD_Glyc3P_dehydrog"/>
    <property type="match status" value="1"/>
</dbReference>
<dbReference type="GO" id="GO:0005829">
    <property type="term" value="C:cytosol"/>
    <property type="evidence" value="ECO:0007669"/>
    <property type="project" value="TreeGrafter"/>
</dbReference>
<feature type="binding site" evidence="16">
    <location>
        <position position="253"/>
    </location>
    <ligand>
        <name>NAD(+)</name>
        <dbReference type="ChEBI" id="CHEBI:57540"/>
    </ligand>
</feature>
<feature type="binding site" evidence="15">
    <location>
        <position position="103"/>
    </location>
    <ligand>
        <name>substrate</name>
    </ligand>
</feature>
<comment type="function">
    <text evidence="13">Catalyzes the reduction of the glycolytic intermediate dihydroxyacetone phosphate (DHAP) to sn-glycerol 3-phosphate (G3P), the key precursor for phospholipid synthesis.</text>
</comment>
<comment type="catalytic activity">
    <reaction evidence="9">
        <text>sn-glycerol 3-phosphate + NADP(+) = dihydroxyacetone phosphate + NADPH + H(+)</text>
        <dbReference type="Rhea" id="RHEA:11096"/>
        <dbReference type="ChEBI" id="CHEBI:15378"/>
        <dbReference type="ChEBI" id="CHEBI:57597"/>
        <dbReference type="ChEBI" id="CHEBI:57642"/>
        <dbReference type="ChEBI" id="CHEBI:57783"/>
        <dbReference type="ChEBI" id="CHEBI:58349"/>
        <dbReference type="EC" id="1.1.1.94"/>
    </reaction>
    <physiologicalReaction direction="right-to-left" evidence="9">
        <dbReference type="Rhea" id="RHEA:11098"/>
    </physiologicalReaction>
</comment>
<dbReference type="NCBIfam" id="NF000942">
    <property type="entry name" value="PRK00094.1-4"/>
    <property type="match status" value="1"/>
</dbReference>
<evidence type="ECO:0000256" key="14">
    <source>
        <dbReference type="PIRSR" id="PIRSR000114-1"/>
    </source>
</evidence>
<keyword evidence="13" id="KW-0963">Cytoplasm</keyword>
<name>A0A7G9RXU4_9FIRM</name>
<keyword evidence="5 13" id="KW-0520">NAD</keyword>
<dbReference type="InterPro" id="IPR006168">
    <property type="entry name" value="G3P_DH_NAD-dep"/>
</dbReference>
<dbReference type="PANTHER" id="PTHR11728">
    <property type="entry name" value="GLYCEROL-3-PHOSPHATE DEHYDROGENASE"/>
    <property type="match status" value="1"/>
</dbReference>
<keyword evidence="3 13" id="KW-0521">NADP</keyword>
<dbReference type="GO" id="GO:0006650">
    <property type="term" value="P:glycerophospholipid metabolic process"/>
    <property type="evidence" value="ECO:0007669"/>
    <property type="project" value="UniProtKB-UniRule"/>
</dbReference>
<dbReference type="InterPro" id="IPR036291">
    <property type="entry name" value="NAD(P)-bd_dom_sf"/>
</dbReference>
<feature type="binding site" evidence="16">
    <location>
        <begin position="6"/>
        <end position="11"/>
    </location>
    <ligand>
        <name>NAD(+)</name>
        <dbReference type="ChEBI" id="CHEBI:57540"/>
    </ligand>
</feature>
<proteinExistence type="inferred from homology"/>
<dbReference type="GO" id="GO:0046167">
    <property type="term" value="P:glycerol-3-phosphate biosynthetic process"/>
    <property type="evidence" value="ECO:0007669"/>
    <property type="project" value="UniProtKB-UniRule"/>
</dbReference>
<keyword evidence="6 13" id="KW-0443">Lipid metabolism</keyword>
<feature type="domain" description="Glycerol-3-phosphate dehydrogenase NAD-dependent N-terminal" evidence="18">
    <location>
        <begin position="2"/>
        <end position="157"/>
    </location>
</feature>
<dbReference type="Gene3D" id="3.40.50.720">
    <property type="entry name" value="NAD(P)-binding Rossmann-like Domain"/>
    <property type="match status" value="1"/>
</dbReference>
<keyword evidence="7 13" id="KW-0594">Phospholipid biosynthesis</keyword>
<evidence type="ECO:0000256" key="2">
    <source>
        <dbReference type="ARBA" id="ARBA00022516"/>
    </source>
</evidence>
<feature type="binding site" evidence="13">
    <location>
        <position position="253"/>
    </location>
    <ligand>
        <name>sn-glycerol 3-phosphate</name>
        <dbReference type="ChEBI" id="CHEBI:57597"/>
    </ligand>
</feature>
<dbReference type="GO" id="GO:0047952">
    <property type="term" value="F:glycerol-3-phosphate dehydrogenase [NAD(P)+] activity"/>
    <property type="evidence" value="ECO:0007669"/>
    <property type="project" value="UniProtKB-UniRule"/>
</dbReference>
<dbReference type="SUPFAM" id="SSF51735">
    <property type="entry name" value="NAD(P)-binding Rossmann-fold domains"/>
    <property type="match status" value="1"/>
</dbReference>
<feature type="binding site" evidence="15">
    <location>
        <begin position="253"/>
        <end position="254"/>
    </location>
    <ligand>
        <name>substrate</name>
    </ligand>
</feature>
<feature type="binding site" evidence="13">
    <location>
        <position position="30"/>
    </location>
    <ligand>
        <name>NADPH</name>
        <dbReference type="ChEBI" id="CHEBI:57783"/>
    </ligand>
</feature>
<dbReference type="EMBL" id="CP060715">
    <property type="protein sequence ID" value="QNN60419.1"/>
    <property type="molecule type" value="Genomic_DNA"/>
</dbReference>
<feature type="binding site" evidence="16">
    <location>
        <position position="138"/>
    </location>
    <ligand>
        <name>NAD(+)</name>
        <dbReference type="ChEBI" id="CHEBI:57540"/>
    </ligand>
</feature>
<feature type="binding site" evidence="13">
    <location>
        <position position="252"/>
    </location>
    <ligand>
        <name>sn-glycerol 3-phosphate</name>
        <dbReference type="ChEBI" id="CHEBI:57597"/>
    </ligand>
</feature>
<dbReference type="RefSeq" id="WP_187533548.1">
    <property type="nucleotide sequence ID" value="NZ_CBCSHU010000004.1"/>
</dbReference>
<dbReference type="InterPro" id="IPR011128">
    <property type="entry name" value="G3P_DH_NAD-dep_N"/>
</dbReference>
<dbReference type="EC" id="1.1.1.94" evidence="10 13"/>
<evidence type="ECO:0000256" key="10">
    <source>
        <dbReference type="ARBA" id="ARBA00066687"/>
    </source>
</evidence>
<feature type="binding site" evidence="13">
    <location>
        <position position="279"/>
    </location>
    <ligand>
        <name>NADPH</name>
        <dbReference type="ChEBI" id="CHEBI:57783"/>
    </ligand>
</feature>
<dbReference type="FunFam" id="1.10.1040.10:FF:000001">
    <property type="entry name" value="Glycerol-3-phosphate dehydrogenase [NAD(P)+]"/>
    <property type="match status" value="1"/>
</dbReference>
<comment type="caution">
    <text evidence="13">Lacks conserved residue(s) required for the propagation of feature annotation.</text>
</comment>
<evidence type="ECO:0000256" key="12">
    <source>
        <dbReference type="ARBA" id="ARBA00080511"/>
    </source>
</evidence>
<evidence type="ECO:0000256" key="16">
    <source>
        <dbReference type="PIRSR" id="PIRSR000114-3"/>
    </source>
</evidence>
<keyword evidence="4 13" id="KW-0560">Oxidoreductase</keyword>
<dbReference type="GO" id="GO:0051287">
    <property type="term" value="F:NAD binding"/>
    <property type="evidence" value="ECO:0007669"/>
    <property type="project" value="InterPro"/>
</dbReference>
<feature type="binding site" evidence="13">
    <location>
        <position position="47"/>
    </location>
    <ligand>
        <name>NADPH</name>
        <dbReference type="ChEBI" id="CHEBI:57783"/>
    </ligand>
</feature>
<feature type="binding site" evidence="13">
    <location>
        <position position="253"/>
    </location>
    <ligand>
        <name>NADPH</name>
        <dbReference type="ChEBI" id="CHEBI:57783"/>
    </ligand>
</feature>
<dbReference type="AlphaFoldDB" id="A0A7G9RXU4"/>
<dbReference type="InterPro" id="IPR008927">
    <property type="entry name" value="6-PGluconate_DH-like_C_sf"/>
</dbReference>
<evidence type="ECO:0000256" key="3">
    <source>
        <dbReference type="ARBA" id="ARBA00022857"/>
    </source>
</evidence>
<dbReference type="FunFam" id="3.40.50.720:FF:000019">
    <property type="entry name" value="Glycerol-3-phosphate dehydrogenase [NAD(P)+]"/>
    <property type="match status" value="1"/>
</dbReference>
<feature type="binding site" evidence="13">
    <location>
        <position position="9"/>
    </location>
    <ligand>
        <name>NADPH</name>
        <dbReference type="ChEBI" id="CHEBI:57783"/>
    </ligand>
</feature>
<feature type="binding site" evidence="13">
    <location>
        <position position="103"/>
    </location>
    <ligand>
        <name>NADPH</name>
        <dbReference type="ChEBI" id="CHEBI:57783"/>
    </ligand>
</feature>
<dbReference type="GO" id="GO:0008654">
    <property type="term" value="P:phospholipid biosynthetic process"/>
    <property type="evidence" value="ECO:0007669"/>
    <property type="project" value="UniProtKB-KW"/>
</dbReference>
<feature type="binding site" evidence="13">
    <location>
        <position position="136"/>
    </location>
    <ligand>
        <name>sn-glycerol 3-phosphate</name>
        <dbReference type="ChEBI" id="CHEBI:57597"/>
    </ligand>
</feature>
<evidence type="ECO:0000256" key="6">
    <source>
        <dbReference type="ARBA" id="ARBA00023098"/>
    </source>
</evidence>
<feature type="binding site" evidence="13">
    <location>
        <position position="138"/>
    </location>
    <ligand>
        <name>NADPH</name>
        <dbReference type="ChEBI" id="CHEBI:57783"/>
    </ligand>
</feature>
<dbReference type="Gene3D" id="1.10.1040.10">
    <property type="entry name" value="N-(1-d-carboxylethyl)-l-norvaline Dehydrogenase, domain 2"/>
    <property type="match status" value="1"/>
</dbReference>
<evidence type="ECO:0000256" key="8">
    <source>
        <dbReference type="ARBA" id="ARBA00023264"/>
    </source>
</evidence>
<evidence type="ECO:0000313" key="21">
    <source>
        <dbReference type="Proteomes" id="UP000515928"/>
    </source>
</evidence>
<keyword evidence="13" id="KW-0547">Nucleotide-binding</keyword>
<feature type="domain" description="Glycerol-3-phosphate dehydrogenase NAD-dependent C-terminal" evidence="19">
    <location>
        <begin position="178"/>
        <end position="318"/>
    </location>
</feature>
<organism evidence="20 21">
    <name type="scientific">Erysipelothrix inopinata</name>
    <dbReference type="NCBI Taxonomy" id="225084"/>
    <lineage>
        <taxon>Bacteria</taxon>
        <taxon>Bacillati</taxon>
        <taxon>Bacillota</taxon>
        <taxon>Erysipelotrichia</taxon>
        <taxon>Erysipelotrichales</taxon>
        <taxon>Erysipelotrichaceae</taxon>
        <taxon>Erysipelothrix</taxon>
    </lineage>
</organism>
<dbReference type="PANTHER" id="PTHR11728:SF1">
    <property type="entry name" value="GLYCEROL-3-PHOSPHATE DEHYDROGENASE [NAD(+)] 2, CHLOROPLASTIC"/>
    <property type="match status" value="1"/>
</dbReference>
<evidence type="ECO:0000256" key="4">
    <source>
        <dbReference type="ARBA" id="ARBA00023002"/>
    </source>
</evidence>
<dbReference type="UniPathway" id="UPA00940"/>
<gene>
    <name evidence="13" type="primary">gpsA</name>
    <name evidence="20" type="ORF">H9L01_08580</name>
</gene>
<feature type="binding site" evidence="13">
    <location>
        <position position="189"/>
    </location>
    <ligand>
        <name>sn-glycerol 3-phosphate</name>
        <dbReference type="ChEBI" id="CHEBI:57597"/>
    </ligand>
</feature>
<evidence type="ECO:0000256" key="15">
    <source>
        <dbReference type="PIRSR" id="PIRSR000114-2"/>
    </source>
</evidence>
<dbReference type="Proteomes" id="UP000515928">
    <property type="component" value="Chromosome"/>
</dbReference>
<evidence type="ECO:0000259" key="18">
    <source>
        <dbReference type="Pfam" id="PF01210"/>
    </source>
</evidence>
<evidence type="ECO:0000313" key="20">
    <source>
        <dbReference type="EMBL" id="QNN60419.1"/>
    </source>
</evidence>
<feature type="binding site" evidence="13">
    <location>
        <position position="242"/>
    </location>
    <ligand>
        <name>sn-glycerol 3-phosphate</name>
        <dbReference type="ChEBI" id="CHEBI:57597"/>
    </ligand>
</feature>